<organism evidence="6 7">
    <name type="scientific">Corynebacterium uterequi</name>
    <dbReference type="NCBI Taxonomy" id="1072256"/>
    <lineage>
        <taxon>Bacteria</taxon>
        <taxon>Bacillati</taxon>
        <taxon>Actinomycetota</taxon>
        <taxon>Actinomycetes</taxon>
        <taxon>Mycobacteriales</taxon>
        <taxon>Corynebacteriaceae</taxon>
        <taxon>Corynebacterium</taxon>
    </lineage>
</organism>
<dbReference type="InterPro" id="IPR017871">
    <property type="entry name" value="ABC_transporter-like_CS"/>
</dbReference>
<evidence type="ECO:0000256" key="1">
    <source>
        <dbReference type="ARBA" id="ARBA00005417"/>
    </source>
</evidence>
<proteinExistence type="inferred from homology"/>
<feature type="domain" description="ABC transporter" evidence="5">
    <location>
        <begin position="3"/>
        <end position="243"/>
    </location>
</feature>
<dbReference type="InterPro" id="IPR022508">
    <property type="entry name" value="ABC_trspt_anch-rpt_ATP-bd"/>
</dbReference>
<accession>A0A0G3HLR7</accession>
<reference evidence="7" key="2">
    <citation type="submission" date="2015-05" db="EMBL/GenBank/DDBJ databases">
        <title>Complete genome sequence of Corynebacterium uterequi DSM 45634, isolated from the uterus of a maiden mare.</title>
        <authorList>
            <person name="Ruckert C."/>
            <person name="Albersmeier A."/>
            <person name="Winkler A."/>
            <person name="Tauch A."/>
        </authorList>
    </citation>
    <scope>NUCLEOTIDE SEQUENCE [LARGE SCALE GENOMIC DNA]</scope>
    <source>
        <strain evidence="7">DSM 45634</strain>
    </source>
</reference>
<dbReference type="PATRIC" id="fig|1072256.5.peg.2073"/>
<dbReference type="Proteomes" id="UP000035548">
    <property type="component" value="Chromosome"/>
</dbReference>
<dbReference type="PROSITE" id="PS00211">
    <property type="entry name" value="ABC_TRANSPORTER_1"/>
    <property type="match status" value="1"/>
</dbReference>
<dbReference type="GO" id="GO:0005524">
    <property type="term" value="F:ATP binding"/>
    <property type="evidence" value="ECO:0007669"/>
    <property type="project" value="UniProtKB-KW"/>
</dbReference>
<dbReference type="InterPro" id="IPR027417">
    <property type="entry name" value="P-loop_NTPase"/>
</dbReference>
<dbReference type="NCBIfam" id="TIGR03771">
    <property type="entry name" value="anch_rpt_ABC"/>
    <property type="match status" value="1"/>
</dbReference>
<dbReference type="RefSeq" id="WP_047260353.1">
    <property type="nucleotide sequence ID" value="NZ_CP011546.1"/>
</dbReference>
<dbReference type="InterPro" id="IPR050153">
    <property type="entry name" value="Metal_Ion_Import_ABC"/>
</dbReference>
<dbReference type="PANTHER" id="PTHR42734">
    <property type="entry name" value="METAL TRANSPORT SYSTEM ATP-BINDING PROTEIN TM_0124-RELATED"/>
    <property type="match status" value="1"/>
</dbReference>
<evidence type="ECO:0000256" key="2">
    <source>
        <dbReference type="ARBA" id="ARBA00022448"/>
    </source>
</evidence>
<comment type="similarity">
    <text evidence="1">Belongs to the ABC transporter superfamily.</text>
</comment>
<sequence>MGQLSVNITAVTLSGRRVLHDIHLDVAAGQFIGLVGPNGAGKTTLLRSILGLIPADGTVTLGGESPTKEGEGTVHGADLRRRCGYVPQRHEVAWDFPISIADCVLGGRTDLIRFRPRAEDREARDRALELADLTDLRSRPIGELSGGQRQRVLVARALARNPELLILDEPFTGVDVPTAEALIGLFRRLANDGTTVLMSSHDLGETVDSTDRIVLLNRTIIDGDPTTPEPWQRAFGVSENSPLLRTVGVIR</sequence>
<keyword evidence="3" id="KW-0547">Nucleotide-binding</keyword>
<dbReference type="PROSITE" id="PS50893">
    <property type="entry name" value="ABC_TRANSPORTER_2"/>
    <property type="match status" value="1"/>
</dbReference>
<dbReference type="PANTHER" id="PTHR42734:SF5">
    <property type="entry name" value="IRON TRANSPORT SYSTEM ATP-BINDING PROTEIN HI_0361-RELATED"/>
    <property type="match status" value="1"/>
</dbReference>
<gene>
    <name evidence="6" type="ORF">CUTER_10540</name>
</gene>
<dbReference type="GO" id="GO:0016887">
    <property type="term" value="F:ATP hydrolysis activity"/>
    <property type="evidence" value="ECO:0007669"/>
    <property type="project" value="InterPro"/>
</dbReference>
<dbReference type="Pfam" id="PF00005">
    <property type="entry name" value="ABC_tran"/>
    <property type="match status" value="1"/>
</dbReference>
<keyword evidence="2" id="KW-0813">Transport</keyword>
<dbReference type="KEGG" id="cut:CUTER_10540"/>
<dbReference type="AlphaFoldDB" id="A0A0G3HLR7"/>
<dbReference type="Gene3D" id="3.40.50.300">
    <property type="entry name" value="P-loop containing nucleotide triphosphate hydrolases"/>
    <property type="match status" value="1"/>
</dbReference>
<evidence type="ECO:0000256" key="3">
    <source>
        <dbReference type="ARBA" id="ARBA00022741"/>
    </source>
</evidence>
<dbReference type="SMART" id="SM00382">
    <property type="entry name" value="AAA"/>
    <property type="match status" value="1"/>
</dbReference>
<protein>
    <submittedName>
        <fullName evidence="6">Anchored repeat-type ABC transporter, ATP-binding subunit</fullName>
    </submittedName>
</protein>
<evidence type="ECO:0000256" key="4">
    <source>
        <dbReference type="ARBA" id="ARBA00022840"/>
    </source>
</evidence>
<dbReference type="OrthoDB" id="5296765at2"/>
<evidence type="ECO:0000259" key="5">
    <source>
        <dbReference type="PROSITE" id="PS50893"/>
    </source>
</evidence>
<keyword evidence="4 6" id="KW-0067">ATP-binding</keyword>
<dbReference type="EMBL" id="CP011546">
    <property type="protein sequence ID" value="AKK12072.1"/>
    <property type="molecule type" value="Genomic_DNA"/>
</dbReference>
<dbReference type="SUPFAM" id="SSF52540">
    <property type="entry name" value="P-loop containing nucleoside triphosphate hydrolases"/>
    <property type="match status" value="1"/>
</dbReference>
<evidence type="ECO:0000313" key="7">
    <source>
        <dbReference type="Proteomes" id="UP000035548"/>
    </source>
</evidence>
<name>A0A0G3HLR7_9CORY</name>
<dbReference type="CDD" id="cd03235">
    <property type="entry name" value="ABC_Metallic_Cations"/>
    <property type="match status" value="1"/>
</dbReference>
<dbReference type="STRING" id="1072256.CUTER_10540"/>
<dbReference type="InterPro" id="IPR003593">
    <property type="entry name" value="AAA+_ATPase"/>
</dbReference>
<dbReference type="InterPro" id="IPR003439">
    <property type="entry name" value="ABC_transporter-like_ATP-bd"/>
</dbReference>
<reference evidence="6 7" key="1">
    <citation type="journal article" date="2015" name="Genome Announc.">
        <title>Virulence Factor Genes Detected in the Complete Genome Sequence of Corynebacterium uterequi DSM 45634, Isolated from the Uterus of a Maiden Mare.</title>
        <authorList>
            <person name="Ruckert C."/>
            <person name="Kriete M."/>
            <person name="Jaenicke S."/>
            <person name="Winkler A."/>
            <person name="Tauch A."/>
        </authorList>
    </citation>
    <scope>NUCLEOTIDE SEQUENCE [LARGE SCALE GENOMIC DNA]</scope>
    <source>
        <strain evidence="6 7">DSM 45634</strain>
    </source>
</reference>
<evidence type="ECO:0000313" key="6">
    <source>
        <dbReference type="EMBL" id="AKK12072.1"/>
    </source>
</evidence>
<keyword evidence="7" id="KW-1185">Reference proteome</keyword>